<keyword evidence="2" id="KW-1133">Transmembrane helix</keyword>
<feature type="compositionally biased region" description="Low complexity" evidence="1">
    <location>
        <begin position="79"/>
        <end position="90"/>
    </location>
</feature>
<protein>
    <submittedName>
        <fullName evidence="3">Uncharacterized protein</fullName>
    </submittedName>
</protein>
<name>A0A1Y2GNY0_9FUNG</name>
<feature type="compositionally biased region" description="Low complexity" evidence="1">
    <location>
        <begin position="199"/>
        <end position="210"/>
    </location>
</feature>
<evidence type="ECO:0000313" key="3">
    <source>
        <dbReference type="EMBL" id="ORZ16809.1"/>
    </source>
</evidence>
<organism evidence="3 4">
    <name type="scientific">Lobosporangium transversale</name>
    <dbReference type="NCBI Taxonomy" id="64571"/>
    <lineage>
        <taxon>Eukaryota</taxon>
        <taxon>Fungi</taxon>
        <taxon>Fungi incertae sedis</taxon>
        <taxon>Mucoromycota</taxon>
        <taxon>Mortierellomycotina</taxon>
        <taxon>Mortierellomycetes</taxon>
        <taxon>Mortierellales</taxon>
        <taxon>Mortierellaceae</taxon>
        <taxon>Lobosporangium</taxon>
    </lineage>
</organism>
<keyword evidence="2" id="KW-0812">Transmembrane</keyword>
<keyword evidence="4" id="KW-1185">Reference proteome</keyword>
<dbReference type="RefSeq" id="XP_021881744.1">
    <property type="nucleotide sequence ID" value="XM_022024098.1"/>
</dbReference>
<sequence length="646" mass="71891">MHQHLTDDQLHPLIYSPSVHNGASSSFDLQVNGGNSGTNSGSAADTGSNLDFNAQYHDNGPTLEPPPPYEQSLSTAHAPLSLPNPTSSNPYLRNNSRTPTAPPQELQHHGHIFEPTAASQYPPSAPPLTLIAATSGRPGPTHSGETMSLINDTTDDQLSNTFTSTLPVSQGKGPAHRRLARDLIENGEDTASRGQTATSTSSTHSVSSSLHHQHQVRSRFGVQSASTQDLRITKRLEHKQETVRHTASAPELYQQRPLSSQMPSAMLPIIPLSQSVIPAPPPRLLQFRSRDPSTVPACPFLLCQKPIAYTKTRRERGVTVWIVCGLLFLCNTYWTTQVILSQFSGSTQGRVLSEETLAASSASGFSARKEATHWLKGFLGMKTYRYKDPILRSQQRHVWGVRRPTVATMGVVQDEQSLLGMIFNFSMMALMAIIRWWLCLAPLLFRPLFDTVHSCPHPHPYPYPEEIEEERRQLEEAEDSLVVAPLEHRQSQSSFQPSERPPGDGNSQAHEKAEPLGRQQPHGVGDFVSTSTSESATLPISVDQLFLEGTQGRQEDKQPNQQDMSAKMTQAEAKTRTKTKSKKNKLSWWKKRAIRKAQERRQRIIKESQDIGRYSLLYELGAFLMMDKWKHIVFSSDNVVPDSDED</sequence>
<feature type="region of interest" description="Disordered" evidence="1">
    <location>
        <begin position="486"/>
        <end position="533"/>
    </location>
</feature>
<comment type="caution">
    <text evidence="3">The sequence shown here is derived from an EMBL/GenBank/DDBJ whole genome shotgun (WGS) entry which is preliminary data.</text>
</comment>
<dbReference type="OrthoDB" id="2433279at2759"/>
<proteinExistence type="predicted"/>
<feature type="compositionally biased region" description="Polar residues" evidence="1">
    <location>
        <begin position="43"/>
        <end position="52"/>
    </location>
</feature>
<evidence type="ECO:0000313" key="4">
    <source>
        <dbReference type="Proteomes" id="UP000193648"/>
    </source>
</evidence>
<evidence type="ECO:0000256" key="2">
    <source>
        <dbReference type="SAM" id="Phobius"/>
    </source>
</evidence>
<keyword evidence="2" id="KW-0472">Membrane</keyword>
<dbReference type="AlphaFoldDB" id="A0A1Y2GNY0"/>
<feature type="compositionally biased region" description="Polar residues" evidence="1">
    <location>
        <begin position="559"/>
        <end position="568"/>
    </location>
</feature>
<dbReference type="EMBL" id="MCFF01000017">
    <property type="protein sequence ID" value="ORZ16809.1"/>
    <property type="molecule type" value="Genomic_DNA"/>
</dbReference>
<feature type="transmembrane region" description="Helical" evidence="2">
    <location>
        <begin position="418"/>
        <end position="438"/>
    </location>
</feature>
<dbReference type="GeneID" id="33565942"/>
<dbReference type="Proteomes" id="UP000193648">
    <property type="component" value="Unassembled WGS sequence"/>
</dbReference>
<reference evidence="3 4" key="1">
    <citation type="submission" date="2016-07" db="EMBL/GenBank/DDBJ databases">
        <title>Pervasive Adenine N6-methylation of Active Genes in Fungi.</title>
        <authorList>
            <consortium name="DOE Joint Genome Institute"/>
            <person name="Mondo S.J."/>
            <person name="Dannebaum R.O."/>
            <person name="Kuo R.C."/>
            <person name="Labutti K."/>
            <person name="Haridas S."/>
            <person name="Kuo A."/>
            <person name="Salamov A."/>
            <person name="Ahrendt S.R."/>
            <person name="Lipzen A."/>
            <person name="Sullivan W."/>
            <person name="Andreopoulos W.B."/>
            <person name="Clum A."/>
            <person name="Lindquist E."/>
            <person name="Daum C."/>
            <person name="Ramamoorthy G.K."/>
            <person name="Gryganskyi A."/>
            <person name="Culley D."/>
            <person name="Magnuson J.K."/>
            <person name="James T.Y."/>
            <person name="O'Malley M.A."/>
            <person name="Stajich J.E."/>
            <person name="Spatafora J.W."/>
            <person name="Visel A."/>
            <person name="Grigoriev I.V."/>
        </authorList>
    </citation>
    <scope>NUCLEOTIDE SEQUENCE [LARGE SCALE GENOMIC DNA]</scope>
    <source>
        <strain evidence="3 4">NRRL 3116</strain>
    </source>
</reference>
<dbReference type="InParanoid" id="A0A1Y2GNY0"/>
<feature type="region of interest" description="Disordered" evidence="1">
    <location>
        <begin position="25"/>
        <end position="144"/>
    </location>
</feature>
<gene>
    <name evidence="3" type="ORF">BCR41DRAFT_353214</name>
</gene>
<feature type="region of interest" description="Disordered" evidence="1">
    <location>
        <begin position="186"/>
        <end position="229"/>
    </location>
</feature>
<feature type="region of interest" description="Disordered" evidence="1">
    <location>
        <begin position="552"/>
        <end position="582"/>
    </location>
</feature>
<feature type="transmembrane region" description="Helical" evidence="2">
    <location>
        <begin position="318"/>
        <end position="336"/>
    </location>
</feature>
<evidence type="ECO:0000256" key="1">
    <source>
        <dbReference type="SAM" id="MobiDB-lite"/>
    </source>
</evidence>
<accession>A0A1Y2GNY0</accession>